<protein>
    <submittedName>
        <fullName evidence="1">Uncharacterized protein</fullName>
    </submittedName>
</protein>
<evidence type="ECO:0000313" key="1">
    <source>
        <dbReference type="EMBL" id="GFP32792.1"/>
    </source>
</evidence>
<sequence>MRPVDYYKGNPEEIKKLRDEKLAIARERRLATNREFNRILKVRQTTSYLKPVFCSI</sequence>
<dbReference type="Proteomes" id="UP000568877">
    <property type="component" value="Unassembled WGS sequence"/>
</dbReference>
<gene>
    <name evidence="1" type="ORF">HKBW3S42_01100</name>
</gene>
<organism evidence="1 2">
    <name type="scientific">Candidatus Hakubella thermalkaliphila</name>
    <dbReference type="NCBI Taxonomy" id="2754717"/>
    <lineage>
        <taxon>Bacteria</taxon>
        <taxon>Bacillati</taxon>
        <taxon>Actinomycetota</taxon>
        <taxon>Actinomycetota incertae sedis</taxon>
        <taxon>Candidatus Hakubellales</taxon>
        <taxon>Candidatus Hakubellaceae</taxon>
        <taxon>Candidatus Hakubella</taxon>
    </lineage>
</organism>
<name>A0A6V8PJF0_9ACTN</name>
<proteinExistence type="predicted"/>
<accession>A0A6V8PJF0</accession>
<comment type="caution">
    <text evidence="1">The sequence shown here is derived from an EMBL/GenBank/DDBJ whole genome shotgun (WGS) entry which is preliminary data.</text>
</comment>
<evidence type="ECO:0000313" key="2">
    <source>
        <dbReference type="Proteomes" id="UP000568877"/>
    </source>
</evidence>
<dbReference type="AlphaFoldDB" id="A0A6V8PJF0"/>
<reference evidence="1 2" key="1">
    <citation type="journal article" date="2020" name="Front. Microbiol.">
        <title>Single-cell genomics of novel Actinobacteria with the Wood-Ljungdahl pathway discovered in a serpentinizing system.</title>
        <authorList>
            <person name="Merino N."/>
            <person name="Kawai M."/>
            <person name="Boyd E.S."/>
            <person name="Colman D.R."/>
            <person name="McGlynn S.E."/>
            <person name="Nealson K.H."/>
            <person name="Kurokawa K."/>
            <person name="Hongoh Y."/>
        </authorList>
    </citation>
    <scope>NUCLEOTIDE SEQUENCE [LARGE SCALE GENOMIC DNA]</scope>
    <source>
        <strain evidence="1 2">S42</strain>
    </source>
</reference>
<dbReference type="EMBL" id="BLSA01000155">
    <property type="protein sequence ID" value="GFP32792.1"/>
    <property type="molecule type" value="Genomic_DNA"/>
</dbReference>